<evidence type="ECO:0000259" key="2">
    <source>
        <dbReference type="Pfam" id="PF13581"/>
    </source>
</evidence>
<proteinExistence type="predicted"/>
<dbReference type="InterPro" id="IPR050267">
    <property type="entry name" value="Anti-sigma-factor_SerPK"/>
</dbReference>
<keyword evidence="4" id="KW-1185">Reference proteome</keyword>
<comment type="caution">
    <text evidence="3">The sequence shown here is derived from an EMBL/GenBank/DDBJ whole genome shotgun (WGS) entry which is preliminary data.</text>
</comment>
<reference evidence="3" key="1">
    <citation type="submission" date="2021-01" db="EMBL/GenBank/DDBJ databases">
        <title>Whole genome shotgun sequence of Sphaerisporangium rufum NBRC 109079.</title>
        <authorList>
            <person name="Komaki H."/>
            <person name="Tamura T."/>
        </authorList>
    </citation>
    <scope>NUCLEOTIDE SEQUENCE</scope>
    <source>
        <strain evidence="3">NBRC 109079</strain>
    </source>
</reference>
<organism evidence="3 4">
    <name type="scientific">Sphaerisporangium rufum</name>
    <dbReference type="NCBI Taxonomy" id="1381558"/>
    <lineage>
        <taxon>Bacteria</taxon>
        <taxon>Bacillati</taxon>
        <taxon>Actinomycetota</taxon>
        <taxon>Actinomycetes</taxon>
        <taxon>Streptosporangiales</taxon>
        <taxon>Streptosporangiaceae</taxon>
        <taxon>Sphaerisporangium</taxon>
    </lineage>
</organism>
<keyword evidence="1" id="KW-0723">Serine/threonine-protein kinase</keyword>
<evidence type="ECO:0000256" key="1">
    <source>
        <dbReference type="ARBA" id="ARBA00022527"/>
    </source>
</evidence>
<dbReference type="EMBL" id="BOOU01000125">
    <property type="protein sequence ID" value="GII81974.1"/>
    <property type="molecule type" value="Genomic_DNA"/>
</dbReference>
<name>A0A919V3Q4_9ACTN</name>
<dbReference type="PANTHER" id="PTHR35526:SF3">
    <property type="entry name" value="ANTI-SIGMA-F FACTOR RSBW"/>
    <property type="match status" value="1"/>
</dbReference>
<dbReference type="SUPFAM" id="SSF55874">
    <property type="entry name" value="ATPase domain of HSP90 chaperone/DNA topoisomerase II/histidine kinase"/>
    <property type="match status" value="1"/>
</dbReference>
<evidence type="ECO:0000313" key="3">
    <source>
        <dbReference type="EMBL" id="GII81974.1"/>
    </source>
</evidence>
<gene>
    <name evidence="3" type="ORF">Sru01_69560</name>
</gene>
<accession>A0A919V3Q4</accession>
<sequence length="136" mass="14483">MGCVRSAGTCRVIGKTRRLAGDVLGGWGLGHLAEDAVLVVGELLANAVSYGEPPIRLSLWAAPDRFCIRVTDHGPDQPRRLALGLDAVHGRGLSIVAALVHEHGVTRPADGPGKTVWACWRLTTRNPDTSRTTTNT</sequence>
<dbReference type="InterPro" id="IPR003594">
    <property type="entry name" value="HATPase_dom"/>
</dbReference>
<dbReference type="Gene3D" id="3.30.565.10">
    <property type="entry name" value="Histidine kinase-like ATPase, C-terminal domain"/>
    <property type="match status" value="1"/>
</dbReference>
<dbReference type="CDD" id="cd16936">
    <property type="entry name" value="HATPase_RsbW-like"/>
    <property type="match status" value="1"/>
</dbReference>
<dbReference type="GO" id="GO:0004674">
    <property type="term" value="F:protein serine/threonine kinase activity"/>
    <property type="evidence" value="ECO:0007669"/>
    <property type="project" value="UniProtKB-KW"/>
</dbReference>
<keyword evidence="1" id="KW-0808">Transferase</keyword>
<feature type="domain" description="Histidine kinase/HSP90-like ATPase" evidence="2">
    <location>
        <begin position="14"/>
        <end position="120"/>
    </location>
</feature>
<keyword evidence="1" id="KW-0418">Kinase</keyword>
<dbReference type="PANTHER" id="PTHR35526">
    <property type="entry name" value="ANTI-SIGMA-F FACTOR RSBW-RELATED"/>
    <property type="match status" value="1"/>
</dbReference>
<dbReference type="Pfam" id="PF13581">
    <property type="entry name" value="HATPase_c_2"/>
    <property type="match status" value="1"/>
</dbReference>
<dbReference type="Proteomes" id="UP000655287">
    <property type="component" value="Unassembled WGS sequence"/>
</dbReference>
<protein>
    <recommendedName>
        <fullName evidence="2">Histidine kinase/HSP90-like ATPase domain-containing protein</fullName>
    </recommendedName>
</protein>
<dbReference type="InterPro" id="IPR036890">
    <property type="entry name" value="HATPase_C_sf"/>
</dbReference>
<dbReference type="AlphaFoldDB" id="A0A919V3Q4"/>
<evidence type="ECO:0000313" key="4">
    <source>
        <dbReference type="Proteomes" id="UP000655287"/>
    </source>
</evidence>